<name>A0ABP7HR89_9ACTN</name>
<comment type="caution">
    <text evidence="4">The sequence shown here is derived from an EMBL/GenBank/DDBJ whole genome shotgun (WGS) entry which is preliminary data.</text>
</comment>
<dbReference type="Gene3D" id="3.40.309.10">
    <property type="entry name" value="Aldehyde Dehydrogenase, Chain A, domain 2"/>
    <property type="match status" value="1"/>
</dbReference>
<dbReference type="SUPFAM" id="SSF53720">
    <property type="entry name" value="ALDH-like"/>
    <property type="match status" value="1"/>
</dbReference>
<feature type="compositionally biased region" description="Low complexity" evidence="2">
    <location>
        <begin position="491"/>
        <end position="518"/>
    </location>
</feature>
<proteinExistence type="predicted"/>
<organism evidence="4 5">
    <name type="scientific">Sphaerisporangium flaviroseum</name>
    <dbReference type="NCBI Taxonomy" id="509199"/>
    <lineage>
        <taxon>Bacteria</taxon>
        <taxon>Bacillati</taxon>
        <taxon>Actinomycetota</taxon>
        <taxon>Actinomycetes</taxon>
        <taxon>Streptosporangiales</taxon>
        <taxon>Streptosporangiaceae</taxon>
        <taxon>Sphaerisporangium</taxon>
    </lineage>
</organism>
<dbReference type="Gene3D" id="3.40.605.10">
    <property type="entry name" value="Aldehyde Dehydrogenase, Chain A, domain 1"/>
    <property type="match status" value="1"/>
</dbReference>
<dbReference type="EMBL" id="BAAAZR010000002">
    <property type="protein sequence ID" value="GAA3800166.1"/>
    <property type="molecule type" value="Genomic_DNA"/>
</dbReference>
<dbReference type="RefSeq" id="WP_344936952.1">
    <property type="nucleotide sequence ID" value="NZ_BAAAZR010000002.1"/>
</dbReference>
<reference evidence="5" key="1">
    <citation type="journal article" date="2019" name="Int. J. Syst. Evol. Microbiol.">
        <title>The Global Catalogue of Microorganisms (GCM) 10K type strain sequencing project: providing services to taxonomists for standard genome sequencing and annotation.</title>
        <authorList>
            <consortium name="The Broad Institute Genomics Platform"/>
            <consortium name="The Broad Institute Genome Sequencing Center for Infectious Disease"/>
            <person name="Wu L."/>
            <person name="Ma J."/>
        </authorList>
    </citation>
    <scope>NUCLEOTIDE SEQUENCE [LARGE SCALE GENOMIC DNA]</scope>
    <source>
        <strain evidence="5">JCM 16908</strain>
    </source>
</reference>
<gene>
    <name evidence="4" type="ORF">GCM10022226_19600</name>
</gene>
<evidence type="ECO:0000313" key="4">
    <source>
        <dbReference type="EMBL" id="GAA3800166.1"/>
    </source>
</evidence>
<protein>
    <submittedName>
        <fullName evidence="4">Aldehyde dehydrogenase family protein</fullName>
    </submittedName>
</protein>
<dbReference type="Proteomes" id="UP001500888">
    <property type="component" value="Unassembled WGS sequence"/>
</dbReference>
<keyword evidence="5" id="KW-1185">Reference proteome</keyword>
<dbReference type="InterPro" id="IPR016163">
    <property type="entry name" value="Ald_DH_C"/>
</dbReference>
<dbReference type="Pfam" id="PF00171">
    <property type="entry name" value="Aldedh"/>
    <property type="match status" value="1"/>
</dbReference>
<dbReference type="InterPro" id="IPR016162">
    <property type="entry name" value="Ald_DH_N"/>
</dbReference>
<evidence type="ECO:0000256" key="2">
    <source>
        <dbReference type="SAM" id="MobiDB-lite"/>
    </source>
</evidence>
<dbReference type="InterPro" id="IPR015590">
    <property type="entry name" value="Aldehyde_DH_dom"/>
</dbReference>
<feature type="domain" description="Aldehyde dehydrogenase" evidence="3">
    <location>
        <begin position="31"/>
        <end position="422"/>
    </location>
</feature>
<feature type="region of interest" description="Disordered" evidence="2">
    <location>
        <begin position="477"/>
        <end position="525"/>
    </location>
</feature>
<dbReference type="PANTHER" id="PTHR11699">
    <property type="entry name" value="ALDEHYDE DEHYDROGENASE-RELATED"/>
    <property type="match status" value="1"/>
</dbReference>
<accession>A0ABP7HR89</accession>
<evidence type="ECO:0000313" key="5">
    <source>
        <dbReference type="Proteomes" id="UP001500888"/>
    </source>
</evidence>
<keyword evidence="1" id="KW-0560">Oxidoreductase</keyword>
<dbReference type="InterPro" id="IPR016161">
    <property type="entry name" value="Ald_DH/histidinol_DH"/>
</dbReference>
<evidence type="ECO:0000259" key="3">
    <source>
        <dbReference type="Pfam" id="PF00171"/>
    </source>
</evidence>
<feature type="region of interest" description="Disordered" evidence="2">
    <location>
        <begin position="1"/>
        <end position="34"/>
    </location>
</feature>
<evidence type="ECO:0000256" key="1">
    <source>
        <dbReference type="ARBA" id="ARBA00023002"/>
    </source>
</evidence>
<sequence>MNRPVTDPANATANATVNRPADGAVNTGASRSAGQGPVMLERARWAVRAFARYDRPSVDRIVAAVARVAADNAVRYAEWAVRETGFGVAEHKALKNMACSAGLAGAYAGHDYVSPRADAAERILSIPRPAGVVFALTPSTNPVATVYFKILLALMTRNAIVISPHPMAKGCCADAARTLAAAAVAAGAPDGVIQVIEEPALPMIEQMMADPRVDVIVATGGSPVVRAAYRSGNPALGVGPGNVPVLVDRTADLESAARHIVASKSFDNSILCTNESVLIAEDAIADRLVSLMRGAHLLSGDERDRVREALFPGGAFDTRFVGRDATWIAQQAGVRVPAGTKVLLAPIDLAVPEEPLAHEKLCPVLALLRVPSARRGINAARAVLRISGAGHSAAVHSTDSATIMEFGAAVPVLRISVNAGNSTGASGIDTNLPISMTIGTGFVGGSSAGENLQPGNLVNWTKVAYHVDAPFGDFDRLSPWSPPGGQVPAYPRASNARTAPAPSARPAPAGTGPASPGAGDDRLRDEIRRLILEELATLVRP</sequence>